<dbReference type="Proteomes" id="UP000613177">
    <property type="component" value="Unassembled WGS sequence"/>
</dbReference>
<organism evidence="4 5">
    <name type="scientific">Thamnidium elegans</name>
    <dbReference type="NCBI Taxonomy" id="101142"/>
    <lineage>
        <taxon>Eukaryota</taxon>
        <taxon>Fungi</taxon>
        <taxon>Fungi incertae sedis</taxon>
        <taxon>Mucoromycota</taxon>
        <taxon>Mucoromycotina</taxon>
        <taxon>Mucoromycetes</taxon>
        <taxon>Mucorales</taxon>
        <taxon>Mucorineae</taxon>
        <taxon>Mucoraceae</taxon>
        <taxon>Thamnidium</taxon>
    </lineage>
</organism>
<dbReference type="InterPro" id="IPR026588">
    <property type="entry name" value="Choice_anch_A"/>
</dbReference>
<feature type="compositionally biased region" description="Acidic residues" evidence="1">
    <location>
        <begin position="511"/>
        <end position="533"/>
    </location>
</feature>
<evidence type="ECO:0000256" key="2">
    <source>
        <dbReference type="SAM" id="SignalP"/>
    </source>
</evidence>
<dbReference type="Pfam" id="PF20597">
    <property type="entry name" value="pAdhesive_15"/>
    <property type="match status" value="1"/>
</dbReference>
<sequence length="552" mass="59916">MKIRNALILLASVPSLLAYGGVPFKEELTSDNLFNWLDRGGGGNLKTKEKLHRRDDGADTCSNSQASEAFLRFTGIFFGDFITSGGQDILGPLAVRGNMSSSVYTINGNHNVDCSDVKNNLNGYGLVVGGFYNGGNNKVHGAIYLPAGTDTSTIQQLNNDCPIITDKGTGLVNFDQTYTNAVSASEKMSSLDPTHLLDNSGTLSRLSSSVGNFDIITMDTCKNGCTILDGQLSDPTNMLYGKGNWNGPQDMSWPEALIINIPVTVGSTITISGNQPSLGISPCTTIYNIYPSDPMGNYFPGRIYIDRNTGGQLGGLTLAPEADINESGTGNFAGLLVANNYNWQGSGVELHDYVAIGGVCTTFLGCLPISNNTDPLYPGEFLEIPPDPSISEDFSTVTGPLPSTSEDFSTVSSPYILSSTGSDITELPSSSSTMCQTVGDTTYITVTVTATPNSGVSSTIEEVEYCTYGGYPHIHEGEWHDHYDHQEYDGMTEKKNRNQWQHKQHYHNHDDDDEDENDDGDDDDDEEDCDENEEYSHAKHYHKGKGNKEYRK</sequence>
<comment type="caution">
    <text evidence="4">The sequence shown here is derived from an EMBL/GenBank/DDBJ whole genome shotgun (WGS) entry which is preliminary data.</text>
</comment>
<evidence type="ECO:0000259" key="3">
    <source>
        <dbReference type="Pfam" id="PF20597"/>
    </source>
</evidence>
<accession>A0A8H7SN37</accession>
<feature type="signal peptide" evidence="2">
    <location>
        <begin position="1"/>
        <end position="18"/>
    </location>
</feature>
<evidence type="ECO:0000313" key="5">
    <source>
        <dbReference type="Proteomes" id="UP000613177"/>
    </source>
</evidence>
<dbReference type="NCBIfam" id="TIGR04215">
    <property type="entry name" value="choice_anch_A"/>
    <property type="match status" value="1"/>
</dbReference>
<keyword evidence="5" id="KW-1185">Reference proteome</keyword>
<protein>
    <recommendedName>
        <fullName evidence="3">Choice-of-anchor A domain-containing protein</fullName>
    </recommendedName>
</protein>
<proteinExistence type="predicted"/>
<evidence type="ECO:0000313" key="4">
    <source>
        <dbReference type="EMBL" id="KAG2232217.1"/>
    </source>
</evidence>
<feature type="region of interest" description="Disordered" evidence="1">
    <location>
        <begin position="495"/>
        <end position="552"/>
    </location>
</feature>
<reference evidence="4" key="1">
    <citation type="submission" date="2021-01" db="EMBL/GenBank/DDBJ databases">
        <title>Metabolic potential, ecology and presence of endohyphal bacteria is reflected in genomic diversity of Mucoromycotina.</title>
        <authorList>
            <person name="Muszewska A."/>
            <person name="Okrasinska A."/>
            <person name="Steczkiewicz K."/>
            <person name="Drgas O."/>
            <person name="Orlowska M."/>
            <person name="Perlinska-Lenart U."/>
            <person name="Aleksandrzak-Piekarczyk T."/>
            <person name="Szatraj K."/>
            <person name="Zielenkiewicz U."/>
            <person name="Pilsyk S."/>
            <person name="Malc E."/>
            <person name="Mieczkowski P."/>
            <person name="Kruszewska J.S."/>
            <person name="Biernat P."/>
            <person name="Pawlowska J."/>
        </authorList>
    </citation>
    <scope>NUCLEOTIDE SEQUENCE</scope>
    <source>
        <strain evidence="4">WA0000018081</strain>
    </source>
</reference>
<keyword evidence="2" id="KW-0732">Signal</keyword>
<feature type="chain" id="PRO_5033991009" description="Choice-of-anchor A domain-containing protein" evidence="2">
    <location>
        <begin position="19"/>
        <end position="552"/>
    </location>
</feature>
<feature type="domain" description="Choice-of-anchor A" evidence="3">
    <location>
        <begin position="70"/>
        <end position="349"/>
    </location>
</feature>
<dbReference type="AlphaFoldDB" id="A0A8H7SN37"/>
<dbReference type="EMBL" id="JAEPRE010000119">
    <property type="protein sequence ID" value="KAG2232217.1"/>
    <property type="molecule type" value="Genomic_DNA"/>
</dbReference>
<gene>
    <name evidence="4" type="ORF">INT48_003907</name>
</gene>
<evidence type="ECO:0000256" key="1">
    <source>
        <dbReference type="SAM" id="MobiDB-lite"/>
    </source>
</evidence>
<name>A0A8H7SN37_9FUNG</name>